<gene>
    <name evidence="1" type="ORF">ColLi_12168</name>
</gene>
<proteinExistence type="predicted"/>
<evidence type="ECO:0000313" key="2">
    <source>
        <dbReference type="Proteomes" id="UP001055172"/>
    </source>
</evidence>
<reference evidence="1 2" key="1">
    <citation type="submission" date="2021-07" db="EMBL/GenBank/DDBJ databases">
        <title>Genome data of Colletotrichum spaethianum.</title>
        <authorList>
            <person name="Utami Y.D."/>
            <person name="Hiruma K."/>
        </authorList>
    </citation>
    <scope>NUCLEOTIDE SEQUENCE [LARGE SCALE GENOMIC DNA]</scope>
    <source>
        <strain evidence="1 2">MAFF 242679</strain>
    </source>
</reference>
<protein>
    <submittedName>
        <fullName evidence="1">Uncharacterized protein</fullName>
    </submittedName>
</protein>
<name>A0AA37GXW4_9PEZI</name>
<organism evidence="1 2">
    <name type="scientific">Colletotrichum liriopes</name>
    <dbReference type="NCBI Taxonomy" id="708192"/>
    <lineage>
        <taxon>Eukaryota</taxon>
        <taxon>Fungi</taxon>
        <taxon>Dikarya</taxon>
        <taxon>Ascomycota</taxon>
        <taxon>Pezizomycotina</taxon>
        <taxon>Sordariomycetes</taxon>
        <taxon>Hypocreomycetidae</taxon>
        <taxon>Glomerellales</taxon>
        <taxon>Glomerellaceae</taxon>
        <taxon>Colletotrichum</taxon>
        <taxon>Colletotrichum spaethianum species complex</taxon>
    </lineage>
</organism>
<accession>A0AA37GXW4</accession>
<evidence type="ECO:0000313" key="1">
    <source>
        <dbReference type="EMBL" id="GJC89330.1"/>
    </source>
</evidence>
<comment type="caution">
    <text evidence="1">The sequence shown here is derived from an EMBL/GenBank/DDBJ whole genome shotgun (WGS) entry which is preliminary data.</text>
</comment>
<dbReference type="AlphaFoldDB" id="A0AA37GXW4"/>
<keyword evidence="2" id="KW-1185">Reference proteome</keyword>
<dbReference type="Proteomes" id="UP001055172">
    <property type="component" value="Unassembled WGS sequence"/>
</dbReference>
<dbReference type="EMBL" id="BPPX01000040">
    <property type="protein sequence ID" value="GJC89330.1"/>
    <property type="molecule type" value="Genomic_DNA"/>
</dbReference>
<sequence>MVNAPRGELQDAIIWQVGRKQDPHGGGEDDATTECLRRPIVDTGMLLRNAAVKRFHDERVLRLYKRELVRGMALDG</sequence>